<evidence type="ECO:0000313" key="2">
    <source>
        <dbReference type="EMBL" id="EFP12878.1"/>
    </source>
</evidence>
<accession>E3MZ95</accession>
<dbReference type="HOGENOM" id="CLU_1751417_0_0_1"/>
<reference evidence="2" key="1">
    <citation type="submission" date="2007-07" db="EMBL/GenBank/DDBJ databases">
        <title>PCAP assembly of the Caenorhabditis remanei genome.</title>
        <authorList>
            <consortium name="The Caenorhabditis remanei Sequencing Consortium"/>
            <person name="Wilson R.K."/>
        </authorList>
    </citation>
    <scope>NUCLEOTIDE SEQUENCE [LARGE SCALE GENOMIC DNA]</scope>
    <source>
        <strain evidence="2">PB4641</strain>
    </source>
</reference>
<name>E3MZ95_CAERE</name>
<proteinExistence type="predicted"/>
<evidence type="ECO:0000313" key="3">
    <source>
        <dbReference type="Proteomes" id="UP000008281"/>
    </source>
</evidence>
<organism evidence="3">
    <name type="scientific">Caenorhabditis remanei</name>
    <name type="common">Caenorhabditis vulgaris</name>
    <dbReference type="NCBI Taxonomy" id="31234"/>
    <lineage>
        <taxon>Eukaryota</taxon>
        <taxon>Metazoa</taxon>
        <taxon>Ecdysozoa</taxon>
        <taxon>Nematoda</taxon>
        <taxon>Chromadorea</taxon>
        <taxon>Rhabditida</taxon>
        <taxon>Rhabditina</taxon>
        <taxon>Rhabditomorpha</taxon>
        <taxon>Rhabditoidea</taxon>
        <taxon>Rhabditidae</taxon>
        <taxon>Peloderinae</taxon>
        <taxon>Caenorhabditis</taxon>
    </lineage>
</organism>
<dbReference type="EMBL" id="DS268500">
    <property type="protein sequence ID" value="EFP12878.1"/>
    <property type="molecule type" value="Genomic_DNA"/>
</dbReference>
<dbReference type="Proteomes" id="UP000008281">
    <property type="component" value="Unassembled WGS sequence"/>
</dbReference>
<protein>
    <submittedName>
        <fullName evidence="2">Uncharacterized protein</fullName>
    </submittedName>
</protein>
<feature type="compositionally biased region" description="Basic and acidic residues" evidence="1">
    <location>
        <begin position="124"/>
        <end position="134"/>
    </location>
</feature>
<dbReference type="AlphaFoldDB" id="E3MZ95"/>
<dbReference type="GeneID" id="9801502"/>
<evidence type="ECO:0000256" key="1">
    <source>
        <dbReference type="SAM" id="MobiDB-lite"/>
    </source>
</evidence>
<dbReference type="RefSeq" id="XP_003098465.2">
    <property type="nucleotide sequence ID" value="XM_003098417.2"/>
</dbReference>
<sequence>MPPIYCEGEMAELCQHAYCFRGAPTILDSYLLGPIDAYVIAGLIHHNKKFHGRHLVGQMDRLKNMLEEKNTLLHIPYSRKFLSSLRNKILHIEHQMEHREADMERSARRKEEDQGNQAKTLNSKRMEPTEEKKATPKKAKKAKKSKKTN</sequence>
<gene>
    <name evidence="2" type="ORF">CRE_05958</name>
</gene>
<feature type="region of interest" description="Disordered" evidence="1">
    <location>
        <begin position="96"/>
        <end position="149"/>
    </location>
</feature>
<dbReference type="CTD" id="9801502"/>
<dbReference type="KEGG" id="crq:GCK72_025189"/>
<feature type="compositionally biased region" description="Basic residues" evidence="1">
    <location>
        <begin position="135"/>
        <end position="149"/>
    </location>
</feature>
<keyword evidence="3" id="KW-1185">Reference proteome</keyword>
<feature type="compositionally biased region" description="Basic and acidic residues" evidence="1">
    <location>
        <begin position="96"/>
        <end position="113"/>
    </location>
</feature>